<accession>U6GKD2</accession>
<feature type="region of interest" description="Disordered" evidence="1">
    <location>
        <begin position="233"/>
        <end position="267"/>
    </location>
</feature>
<dbReference type="VEuPathDB" id="ToxoDB:EAH_00053860"/>
<evidence type="ECO:0000256" key="1">
    <source>
        <dbReference type="SAM" id="MobiDB-lite"/>
    </source>
</evidence>
<reference evidence="2" key="1">
    <citation type="submission" date="2013-10" db="EMBL/GenBank/DDBJ databases">
        <title>Genomic analysis of the causative agents of coccidiosis in chickens.</title>
        <authorList>
            <person name="Reid A.J."/>
            <person name="Blake D."/>
            <person name="Billington K."/>
            <person name="Browne H."/>
            <person name="Dunn M."/>
            <person name="Hung S."/>
            <person name="Kawahara F."/>
            <person name="Miranda-Saavedra D."/>
            <person name="Mourier T."/>
            <person name="Nagra H."/>
            <person name="Otto T.D."/>
            <person name="Rawlings N."/>
            <person name="Sanchez A."/>
            <person name="Sanders M."/>
            <person name="Subramaniam C."/>
            <person name="Tay Y."/>
            <person name="Dear P."/>
            <person name="Doerig C."/>
            <person name="Gruber A."/>
            <person name="Parkinson J."/>
            <person name="Shirley M."/>
            <person name="Wan K.L."/>
            <person name="Berriman M."/>
            <person name="Tomley F."/>
            <person name="Pain A."/>
        </authorList>
    </citation>
    <scope>NUCLEOTIDE SEQUENCE [LARGE SCALE GENOMIC DNA]</scope>
    <source>
        <strain evidence="2">Houghton</strain>
    </source>
</reference>
<evidence type="ECO:0000313" key="2">
    <source>
        <dbReference type="EMBL" id="CDI80625.1"/>
    </source>
</evidence>
<evidence type="ECO:0000313" key="3">
    <source>
        <dbReference type="Proteomes" id="UP000018050"/>
    </source>
</evidence>
<feature type="compositionally biased region" description="Low complexity" evidence="1">
    <location>
        <begin position="233"/>
        <end position="253"/>
    </location>
</feature>
<dbReference type="EMBL" id="HG671263">
    <property type="protein sequence ID" value="CDI80625.1"/>
    <property type="molecule type" value="Genomic_DNA"/>
</dbReference>
<feature type="region of interest" description="Disordered" evidence="1">
    <location>
        <begin position="711"/>
        <end position="734"/>
    </location>
</feature>
<dbReference type="RefSeq" id="XP_013249439.1">
    <property type="nucleotide sequence ID" value="XM_013393985.1"/>
</dbReference>
<protein>
    <submittedName>
        <fullName evidence="2">Uncharacterized protein</fullName>
    </submittedName>
</protein>
<proteinExistence type="predicted"/>
<reference evidence="2" key="2">
    <citation type="submission" date="2013-10" db="EMBL/GenBank/DDBJ databases">
        <authorList>
            <person name="Aslett M."/>
        </authorList>
    </citation>
    <scope>NUCLEOTIDE SEQUENCE [LARGE SCALE GENOMIC DNA]</scope>
    <source>
        <strain evidence="2">Houghton</strain>
    </source>
</reference>
<dbReference type="GO" id="GO:0045944">
    <property type="term" value="P:positive regulation of transcription by RNA polymerase II"/>
    <property type="evidence" value="ECO:0007669"/>
    <property type="project" value="TreeGrafter"/>
</dbReference>
<keyword evidence="3" id="KW-1185">Reference proteome</keyword>
<dbReference type="PANTHER" id="PTHR46007:SF8">
    <property type="entry name" value="C2H2-TYPE DOMAIN-CONTAINING PROTEIN"/>
    <property type="match status" value="1"/>
</dbReference>
<name>U6GKD2_EIMAC</name>
<sequence>MLFKKLLQYEDKRAAAVSYAAPAAAEAAPVAADAAAEAAAEAAPVAADAAAETAPAAAHAAAGAPPVAADAAAGAAGAAVAGAAKAAAEAAAATAPECKCIYLAGSSSCGVQTPEDILKLLHIIDAQQLAAVRQLKEAAAEAAAATTTAATAAAAATAATMVATAAVPVATPAAATPAPAAAAPAAAAAAATAAPAAAAAAAAASAAVAHARAAVARVRRLGDLRAHVQRTAARLQRLQQQQQQQQQEQPLAADSTPRRESSNSMPAAAAAAPYCPLPPPVAAQLQAAADCMQTAAKALPLHHLLLLCCDFAQLRCCSPSLGSAALQRLLLLLQQQQQPQEPAGIRAQEAALGLQLAALLLQQSVAEGAAAAAAGVQQQQQQQQVLSGVCRDRQQLAAATDVLSADVSSSIFASFDELNNSLERKRGASTAVAAGAAAAAAPEPAPAAAAGAAAARVEGPLLRLSLSVSVQLLQLLACNKTLIRNLSLLSCVRTAQACVLLSTQEGISSSCMPLQQQQPAPEVFAAAASLQPFALRAAAPYAPVAAAAVVDPACKNEALHALTCPTTSLASQPHQGVRGPPCGAPTASGRTQQLHATANFGAANRLAAAALLRRMQQLLAPRVATLLLKEAAARKGPPKTQLEEQGPHKGVNSLIGAAMAAAVKAAPTHSTRKRLLLLLLRSLQQQQQQQQQQLQQHLQLQQQQLCGPDFDKEFSGVPATPRQHSRRMQKAASAAAAAAAPPAAAAAATATAAASRRGTGVQMSAASLAVICRSLAASGLSLDRGGLSFLLECIVASLSSSASLKGEWSFRGLFGSREGGGSSKGSSKDSAAAAFSAAAAAAATPLCSTAAAHAHSATGSCHADAATAAPATAASSCPAAAAAGAVAAPAAAAVSTAFAEAVAAYGSWCTVFWAAAKVLKASCVSVQPRDPLYLNLQKLLVQQLLLPLVATLAAAEPADAGQIAEGLRLLLLLDLKVAANASRSEGSWEARSCPLLLRQRLLQVEQLLQAVQAIASHFMQHHARFSKIEVLNVLRMLVQLDLLPYIDGTITLQGDEYSSKSNAASSRTAARGASLSPISVSAFLRCALGQYLKLSRDQRFSAQSATGACSEQHRLRSGCELEASSSLDSFAQGLLLTVALKYPEDMQRLPKTLTKGVLKQAGVTQLSQCRWRALP</sequence>
<gene>
    <name evidence="2" type="ORF">EAH_00053860</name>
</gene>
<organism evidence="2 3">
    <name type="scientific">Eimeria acervulina</name>
    <name type="common">Coccidian parasite</name>
    <dbReference type="NCBI Taxonomy" id="5801"/>
    <lineage>
        <taxon>Eukaryota</taxon>
        <taxon>Sar</taxon>
        <taxon>Alveolata</taxon>
        <taxon>Apicomplexa</taxon>
        <taxon>Conoidasida</taxon>
        <taxon>Coccidia</taxon>
        <taxon>Eucoccidiorida</taxon>
        <taxon>Eimeriorina</taxon>
        <taxon>Eimeriidae</taxon>
        <taxon>Eimeria</taxon>
    </lineage>
</organism>
<dbReference type="OrthoDB" id="349259at2759"/>
<dbReference type="GO" id="GO:0016592">
    <property type="term" value="C:mediator complex"/>
    <property type="evidence" value="ECO:0007669"/>
    <property type="project" value="TreeGrafter"/>
</dbReference>
<dbReference type="OMA" id="AYGSWCT"/>
<dbReference type="Proteomes" id="UP000018050">
    <property type="component" value="Unassembled WGS sequence"/>
</dbReference>
<dbReference type="PANTHER" id="PTHR46007">
    <property type="entry name" value="MEDIATOR OF RNA POLYMERASE II TRANSCRIPTION SUBUNIT 12"/>
    <property type="match status" value="1"/>
</dbReference>
<dbReference type="GO" id="GO:0003713">
    <property type="term" value="F:transcription coactivator activity"/>
    <property type="evidence" value="ECO:0007669"/>
    <property type="project" value="TreeGrafter"/>
</dbReference>
<dbReference type="GeneID" id="25273456"/>
<feature type="region of interest" description="Disordered" evidence="1">
    <location>
        <begin position="570"/>
        <end position="589"/>
    </location>
</feature>
<dbReference type="InterPro" id="IPR051647">
    <property type="entry name" value="Mediator_comp_sub12"/>
</dbReference>
<dbReference type="AlphaFoldDB" id="U6GKD2"/>